<proteinExistence type="predicted"/>
<keyword evidence="2" id="KW-1185">Reference proteome</keyword>
<reference evidence="1" key="1">
    <citation type="journal article" date="2020" name="G3 (Bethesda)">
        <title>High-Quality Assemblies for Three Invasive Social Wasps from the &lt;i&gt;Vespula&lt;/i&gt; Genus.</title>
        <authorList>
            <person name="Harrop T.W.R."/>
            <person name="Guhlin J."/>
            <person name="McLaughlin G.M."/>
            <person name="Permina E."/>
            <person name="Stockwell P."/>
            <person name="Gilligan J."/>
            <person name="Le Lec M.F."/>
            <person name="Gruber M.A.M."/>
            <person name="Quinn O."/>
            <person name="Lovegrove M."/>
            <person name="Duncan E.J."/>
            <person name="Remnant E.J."/>
            <person name="Van Eeckhoven J."/>
            <person name="Graham B."/>
            <person name="Knapp R.A."/>
            <person name="Langford K.W."/>
            <person name="Kronenberg Z."/>
            <person name="Press M.O."/>
            <person name="Eacker S.M."/>
            <person name="Wilson-Rankin E.E."/>
            <person name="Purcell J."/>
            <person name="Lester P.J."/>
            <person name="Dearden P.K."/>
        </authorList>
    </citation>
    <scope>NUCLEOTIDE SEQUENCE</scope>
    <source>
        <strain evidence="1">Linc-1</strain>
    </source>
</reference>
<dbReference type="EMBL" id="JACSDZ010000015">
    <property type="protein sequence ID" value="KAF7386098.1"/>
    <property type="molecule type" value="Genomic_DNA"/>
</dbReference>
<sequence length="79" mass="9105">MQVKLCFENLKRHLFSNSILEKYSTVTSRSCQTIEASFPVIHECSDHFSSMLIDLSYKRREKEGKEVGMIISCLMSLKA</sequence>
<dbReference type="Proteomes" id="UP000617340">
    <property type="component" value="Unassembled WGS sequence"/>
</dbReference>
<protein>
    <submittedName>
        <fullName evidence="1">Uncharacterized protein</fullName>
    </submittedName>
</protein>
<organism evidence="1 2">
    <name type="scientific">Vespula germanica</name>
    <name type="common">German yellow jacket</name>
    <name type="synonym">Paravespula germanica</name>
    <dbReference type="NCBI Taxonomy" id="30212"/>
    <lineage>
        <taxon>Eukaryota</taxon>
        <taxon>Metazoa</taxon>
        <taxon>Ecdysozoa</taxon>
        <taxon>Arthropoda</taxon>
        <taxon>Hexapoda</taxon>
        <taxon>Insecta</taxon>
        <taxon>Pterygota</taxon>
        <taxon>Neoptera</taxon>
        <taxon>Endopterygota</taxon>
        <taxon>Hymenoptera</taxon>
        <taxon>Apocrita</taxon>
        <taxon>Aculeata</taxon>
        <taxon>Vespoidea</taxon>
        <taxon>Vespidae</taxon>
        <taxon>Vespinae</taxon>
        <taxon>Vespula</taxon>
    </lineage>
</organism>
<evidence type="ECO:0000313" key="1">
    <source>
        <dbReference type="EMBL" id="KAF7386098.1"/>
    </source>
</evidence>
<evidence type="ECO:0000313" key="2">
    <source>
        <dbReference type="Proteomes" id="UP000617340"/>
    </source>
</evidence>
<accession>A0A834JCH0</accession>
<comment type="caution">
    <text evidence="1">The sequence shown here is derived from an EMBL/GenBank/DDBJ whole genome shotgun (WGS) entry which is preliminary data.</text>
</comment>
<dbReference type="AlphaFoldDB" id="A0A834JCH0"/>
<name>A0A834JCH0_VESGE</name>
<gene>
    <name evidence="1" type="ORF">HZH68_013230</name>
</gene>